<dbReference type="EMBL" id="JABBWD010000003">
    <property type="protein sequence ID" value="KAG1782318.1"/>
    <property type="molecule type" value="Genomic_DNA"/>
</dbReference>
<name>A0A9P7A4K7_9AGAM</name>
<evidence type="ECO:0000313" key="2">
    <source>
        <dbReference type="EMBL" id="KAG1782318.1"/>
    </source>
</evidence>
<feature type="non-terminal residue" evidence="2">
    <location>
        <position position="1"/>
    </location>
</feature>
<accession>A0A9P7A4K7</accession>
<organism evidence="2 3">
    <name type="scientific">Suillus placidus</name>
    <dbReference type="NCBI Taxonomy" id="48579"/>
    <lineage>
        <taxon>Eukaryota</taxon>
        <taxon>Fungi</taxon>
        <taxon>Dikarya</taxon>
        <taxon>Basidiomycota</taxon>
        <taxon>Agaricomycotina</taxon>
        <taxon>Agaricomycetes</taxon>
        <taxon>Agaricomycetidae</taxon>
        <taxon>Boletales</taxon>
        <taxon>Suillineae</taxon>
        <taxon>Suillaceae</taxon>
        <taxon>Suillus</taxon>
    </lineage>
</organism>
<dbReference type="OrthoDB" id="3059868at2759"/>
<comment type="caution">
    <text evidence="2">The sequence shown here is derived from an EMBL/GenBank/DDBJ whole genome shotgun (WGS) entry which is preliminary data.</text>
</comment>
<gene>
    <name evidence="2" type="ORF">EV702DRAFT_1063390</name>
</gene>
<dbReference type="AlphaFoldDB" id="A0A9P7A4K7"/>
<keyword evidence="3" id="KW-1185">Reference proteome</keyword>
<evidence type="ECO:0000313" key="3">
    <source>
        <dbReference type="Proteomes" id="UP000714275"/>
    </source>
</evidence>
<sequence length="203" mass="22242">MKDSQCACTALQALQTAALSGPRGISGSSSMFLIIVPDEGSSSLLSMLLQDICNSVIQLRDPLYDLEDLIHGGVCAYRCSMYLSIEWNWWVEWLDRMLCGDVSAPLPSADNGTIINLNNQPLTYLATGQLFQVPAPLENSPPSPATSPSARCMYSTLSPSWHVVSPTASPVFWQQSMTADTSNCQPSRTHQPHMLMHSPHCER</sequence>
<reference evidence="2" key="1">
    <citation type="journal article" date="2020" name="New Phytol.">
        <title>Comparative genomics reveals dynamic genome evolution in host specialist ectomycorrhizal fungi.</title>
        <authorList>
            <person name="Lofgren L.A."/>
            <person name="Nguyen N.H."/>
            <person name="Vilgalys R."/>
            <person name="Ruytinx J."/>
            <person name="Liao H.L."/>
            <person name="Branco S."/>
            <person name="Kuo A."/>
            <person name="LaButti K."/>
            <person name="Lipzen A."/>
            <person name="Andreopoulos W."/>
            <person name="Pangilinan J."/>
            <person name="Riley R."/>
            <person name="Hundley H."/>
            <person name="Na H."/>
            <person name="Barry K."/>
            <person name="Grigoriev I.V."/>
            <person name="Stajich J.E."/>
            <person name="Kennedy P.G."/>
        </authorList>
    </citation>
    <scope>NUCLEOTIDE SEQUENCE</scope>
    <source>
        <strain evidence="2">DOB743</strain>
    </source>
</reference>
<proteinExistence type="predicted"/>
<protein>
    <submittedName>
        <fullName evidence="2">Uncharacterized protein</fullName>
    </submittedName>
</protein>
<feature type="region of interest" description="Disordered" evidence="1">
    <location>
        <begin position="181"/>
        <end position="203"/>
    </location>
</feature>
<dbReference type="Proteomes" id="UP000714275">
    <property type="component" value="Unassembled WGS sequence"/>
</dbReference>
<evidence type="ECO:0000256" key="1">
    <source>
        <dbReference type="SAM" id="MobiDB-lite"/>
    </source>
</evidence>